<evidence type="ECO:0008006" key="3">
    <source>
        <dbReference type="Google" id="ProtNLM"/>
    </source>
</evidence>
<protein>
    <recommendedName>
        <fullName evidence="3">HipA-like C-terminal domain-containing protein</fullName>
    </recommendedName>
</protein>
<proteinExistence type="predicted"/>
<reference evidence="1 2" key="1">
    <citation type="submission" date="2020-02" db="EMBL/GenBank/DDBJ databases">
        <title>Flavobacterium sp. genome.</title>
        <authorList>
            <person name="Jung H.S."/>
            <person name="Baek J.H."/>
            <person name="Jeon C.O."/>
        </authorList>
    </citation>
    <scope>NUCLEOTIDE SEQUENCE [LARGE SCALE GENOMIC DNA]</scope>
    <source>
        <strain evidence="1 2">SE-s27</strain>
    </source>
</reference>
<comment type="caution">
    <text evidence="1">The sequence shown here is derived from an EMBL/GenBank/DDBJ whole genome shotgun (WGS) entry which is preliminary data.</text>
</comment>
<dbReference type="EMBL" id="JAAMPT010000209">
    <property type="protein sequence ID" value="NMH26213.1"/>
    <property type="molecule type" value="Genomic_DNA"/>
</dbReference>
<keyword evidence="2" id="KW-1185">Reference proteome</keyword>
<organism evidence="1 2">
    <name type="scientific">Flavobacterium solisilvae</name>
    <dbReference type="NCBI Taxonomy" id="1852019"/>
    <lineage>
        <taxon>Bacteria</taxon>
        <taxon>Pseudomonadati</taxon>
        <taxon>Bacteroidota</taxon>
        <taxon>Flavobacteriia</taxon>
        <taxon>Flavobacteriales</taxon>
        <taxon>Flavobacteriaceae</taxon>
        <taxon>Flavobacterium</taxon>
    </lineage>
</organism>
<dbReference type="RefSeq" id="WP_169524906.1">
    <property type="nucleotide sequence ID" value="NZ_JAAMPT010000209.1"/>
</dbReference>
<evidence type="ECO:0000313" key="2">
    <source>
        <dbReference type="Proteomes" id="UP000767947"/>
    </source>
</evidence>
<accession>A0ABX1QYH1</accession>
<dbReference type="Proteomes" id="UP000767947">
    <property type="component" value="Unassembled WGS sequence"/>
</dbReference>
<sequence length="310" mass="36078">MVKLTDISKWPSQISDVVTIGKRIKKVVYHPTSFRENYFKEPKEEFPWEFWTEVIASRIGLEFGFNIIQYDIGISNESVGCLSKSMVKSNEMLVHGQQYLTALKLDFEIEKGIDHTFQLVEQFFKSRGIYNGMIDEFIEMLIFDAIIGNRDRHQQNWAIIQPNSFVSTGKILYSEFLKNQTMPRFSPIFDNGNSLAYEILEDKIPKLLDNSVTCEKYLFGKKATSHVRWNGKIVTHIELITEIHNIYPDTVKKVVQRVREKKGKINIEAIIQNIDDGIIFADAKFSLTDNRKKLITLLLEKRIKKLLDNF</sequence>
<name>A0ABX1QYH1_9FLAO</name>
<evidence type="ECO:0000313" key="1">
    <source>
        <dbReference type="EMBL" id="NMH26213.1"/>
    </source>
</evidence>
<gene>
    <name evidence="1" type="ORF">G6042_13155</name>
</gene>
<dbReference type="Gene3D" id="1.10.1070.20">
    <property type="match status" value="1"/>
</dbReference>